<dbReference type="EMBL" id="JAMQAW010000012">
    <property type="protein sequence ID" value="MCM2389776.1"/>
    <property type="molecule type" value="Genomic_DNA"/>
</dbReference>
<sequence length="199" mass="21471">MTWLAPNTFVTFCKGLTLPILSGILSEAGRPALAVGESGGWAWATHDAYAAPYRETALELARGITSSRLASRLGAPDRVETVFLASTPACTCPHGRNLMVPHCAEHPLQFVYSLAGFEQVYFNVGQRRESRRGGGEADLLVQELLEAGIVGRDASKYDTDPGFNADGAYTVRIIADHFGLPSPPLRLGSARADRETPER</sequence>
<dbReference type="RefSeq" id="WP_250920122.1">
    <property type="nucleotide sequence ID" value="NZ_JAMQAW010000012.1"/>
</dbReference>
<dbReference type="Proteomes" id="UP001431429">
    <property type="component" value="Unassembled WGS sequence"/>
</dbReference>
<evidence type="ECO:0000313" key="2">
    <source>
        <dbReference type="Proteomes" id="UP001431429"/>
    </source>
</evidence>
<accession>A0ABT0UN68</accession>
<name>A0ABT0UN68_9ACTN</name>
<proteinExistence type="predicted"/>
<comment type="caution">
    <text evidence="1">The sequence shown here is derived from an EMBL/GenBank/DDBJ whole genome shotgun (WGS) entry which is preliminary data.</text>
</comment>
<protein>
    <submittedName>
        <fullName evidence="1">Uncharacterized protein</fullName>
    </submittedName>
</protein>
<evidence type="ECO:0000313" key="1">
    <source>
        <dbReference type="EMBL" id="MCM2389776.1"/>
    </source>
</evidence>
<organism evidence="1 2">
    <name type="scientific">Streptomyces albipurpureus</name>
    <dbReference type="NCBI Taxonomy" id="2897419"/>
    <lineage>
        <taxon>Bacteria</taxon>
        <taxon>Bacillati</taxon>
        <taxon>Actinomycetota</taxon>
        <taxon>Actinomycetes</taxon>
        <taxon>Kitasatosporales</taxon>
        <taxon>Streptomycetaceae</taxon>
        <taxon>Streptomyces</taxon>
    </lineage>
</organism>
<keyword evidence="2" id="KW-1185">Reference proteome</keyword>
<gene>
    <name evidence="1" type="ORF">NBG84_16025</name>
</gene>
<reference evidence="1" key="1">
    <citation type="submission" date="2022-06" db="EMBL/GenBank/DDBJ databases">
        <title>Genome public.</title>
        <authorList>
            <person name="Sun Q."/>
        </authorList>
    </citation>
    <scope>NUCLEOTIDE SEQUENCE</scope>
    <source>
        <strain evidence="1">CWNU-1</strain>
    </source>
</reference>